<dbReference type="GeneID" id="5546988"/>
<sequence>MLSMEHRYNICLMAEKHPKWTQLDLAKWAYETFQLPKIPSQGTVSRLLAKKDFYMKTKAHEKDANRLRKQNNLLVQRILQEWISQSIWNNIPMSTHIMQRTAQAIWLEIPARFREGYGILNTRWINNFLNKMDLNSTMLDGKVLKAPKVWTFEERTGIKSFLENVPQNDIFTINETFLAYNLPLDYAQYESSRIQSRIEIITVMLCSNLTGSEKLNPFIIGRYNNYSSFRNHFPDIPTDRTTSEAHLGDRMAQKFGVAYKSNRKSLLTSNLFHDWLARWDKRLVANNRKVWIVLDDSCPHRIINLHLKNIQLVYATSNSCFLPFNWGILDEFKIRYRIQQYRALIDLQKKIQKKENKNIIISFEQSELTMSNAFKFIKKAWNDIPVESIKRSWKCSGLLPTFVMDNEFGKGVSFKKNEQLERDLAEVCHNFNCLKKWDYEKLIDLNLENKYRNLLNLHELIEGAIVDEFEPEFQLPIKNDSSNEDSSSGLPNKSSSKSQSSTSLGDEVANSLDIWDNWNQDGYEVGFDQFFSTNTNNSKQNKLFNVSTLIDNPDLFLNQFDLSFNVSPSERSTTAEDMLLENLQNNNTFLVNGSSKTPSNQMEIQNSNSNDINNGVLDDVEIDEKLISDISSKFASYDVERALSNNSVTDMSMDEDIQKDEKLLQYLQEVLKYAIENRRLSFSKSSIKEINSNISKLQGRVNKMRNINNNGYQTQVDNTNYMQQYFDHPGGVQTNSSDNGIQF</sequence>
<dbReference type="Gene3D" id="1.10.10.60">
    <property type="entry name" value="Homeodomain-like"/>
    <property type="match status" value="1"/>
</dbReference>
<dbReference type="SUPFAM" id="SSF46689">
    <property type="entry name" value="Homeodomain-like"/>
    <property type="match status" value="1"/>
</dbReference>
<dbReference type="RefSeq" id="XP_001646541.1">
    <property type="nucleotide sequence ID" value="XM_001646491.1"/>
</dbReference>
<dbReference type="PROSITE" id="PS51253">
    <property type="entry name" value="HTH_CENPB"/>
    <property type="match status" value="1"/>
</dbReference>
<dbReference type="SMART" id="SM00674">
    <property type="entry name" value="CENPB"/>
    <property type="match status" value="1"/>
</dbReference>
<dbReference type="Pfam" id="PF03221">
    <property type="entry name" value="HTH_Tnp_Tc5"/>
    <property type="match status" value="1"/>
</dbReference>
<dbReference type="STRING" id="436907.A7TGB3"/>
<dbReference type="GO" id="GO:0003677">
    <property type="term" value="F:DNA binding"/>
    <property type="evidence" value="ECO:0007669"/>
    <property type="project" value="UniProtKB-KW"/>
</dbReference>
<feature type="region of interest" description="Disordered" evidence="2">
    <location>
        <begin position="477"/>
        <end position="504"/>
    </location>
</feature>
<dbReference type="AlphaFoldDB" id="A7TGB3"/>
<reference evidence="4 5" key="1">
    <citation type="journal article" date="2007" name="Proc. Natl. Acad. Sci. U.S.A.">
        <title>Independent sorting-out of thousands of duplicated gene pairs in two yeast species descended from a whole-genome duplication.</title>
        <authorList>
            <person name="Scannell D.R."/>
            <person name="Frank A.C."/>
            <person name="Conant G.C."/>
            <person name="Byrne K.P."/>
            <person name="Woolfit M."/>
            <person name="Wolfe K.H."/>
        </authorList>
    </citation>
    <scope>NUCLEOTIDE SEQUENCE [LARGE SCALE GENOMIC DNA]</scope>
    <source>
        <strain evidence="5">ATCC 22028 / DSM 70294 / BCRC 21397 / CBS 2163 / NBRC 10782 / NRRL Y-8283 / UCD 57-17</strain>
    </source>
</reference>
<dbReference type="InterPro" id="IPR009057">
    <property type="entry name" value="Homeodomain-like_sf"/>
</dbReference>
<feature type="domain" description="HTH CENPB-type" evidence="3">
    <location>
        <begin position="63"/>
        <end position="138"/>
    </location>
</feature>
<dbReference type="Pfam" id="PF03184">
    <property type="entry name" value="DDE_1"/>
    <property type="match status" value="1"/>
</dbReference>
<dbReference type="GO" id="GO:0005634">
    <property type="term" value="C:nucleus"/>
    <property type="evidence" value="ECO:0007669"/>
    <property type="project" value="TreeGrafter"/>
</dbReference>
<proteinExistence type="predicted"/>
<organism evidence="5">
    <name type="scientific">Vanderwaltozyma polyspora (strain ATCC 22028 / DSM 70294 / BCRC 21397 / CBS 2163 / NBRC 10782 / NRRL Y-8283 / UCD 57-17)</name>
    <name type="common">Kluyveromyces polysporus</name>
    <dbReference type="NCBI Taxonomy" id="436907"/>
    <lineage>
        <taxon>Eukaryota</taxon>
        <taxon>Fungi</taxon>
        <taxon>Dikarya</taxon>
        <taxon>Ascomycota</taxon>
        <taxon>Saccharomycotina</taxon>
        <taxon>Saccharomycetes</taxon>
        <taxon>Saccharomycetales</taxon>
        <taxon>Saccharomycetaceae</taxon>
        <taxon>Vanderwaltozyma</taxon>
    </lineage>
</organism>
<dbReference type="HOGENOM" id="CLU_009537_0_0_1"/>
<dbReference type="InterPro" id="IPR004875">
    <property type="entry name" value="DDE_SF_endonuclease_dom"/>
</dbReference>
<gene>
    <name evidence="4" type="ORF">Kpol_1055p38</name>
</gene>
<dbReference type="Proteomes" id="UP000000267">
    <property type="component" value="Unassembled WGS sequence"/>
</dbReference>
<dbReference type="InterPro" id="IPR050863">
    <property type="entry name" value="CenT-Element_Derived"/>
</dbReference>
<evidence type="ECO:0000256" key="1">
    <source>
        <dbReference type="ARBA" id="ARBA00023125"/>
    </source>
</evidence>
<dbReference type="eggNOG" id="KOG3105">
    <property type="taxonomic scope" value="Eukaryota"/>
</dbReference>
<evidence type="ECO:0000256" key="2">
    <source>
        <dbReference type="SAM" id="MobiDB-lite"/>
    </source>
</evidence>
<dbReference type="EMBL" id="DS480386">
    <property type="protein sequence ID" value="EDO18683.1"/>
    <property type="molecule type" value="Genomic_DNA"/>
</dbReference>
<dbReference type="InterPro" id="IPR006600">
    <property type="entry name" value="HTH_CenpB_DNA-bd_dom"/>
</dbReference>
<name>A7TGB3_VANPO</name>
<dbReference type="PANTHER" id="PTHR19303">
    <property type="entry name" value="TRANSPOSON"/>
    <property type="match status" value="1"/>
</dbReference>
<dbReference type="InParanoid" id="A7TGB3"/>
<evidence type="ECO:0000313" key="5">
    <source>
        <dbReference type="Proteomes" id="UP000000267"/>
    </source>
</evidence>
<feature type="compositionally biased region" description="Low complexity" evidence="2">
    <location>
        <begin position="486"/>
        <end position="503"/>
    </location>
</feature>
<dbReference type="OrthoDB" id="125347at2759"/>
<keyword evidence="1" id="KW-0238">DNA-binding</keyword>
<protein>
    <recommendedName>
        <fullName evidence="3">HTH CENPB-type domain-containing protein</fullName>
    </recommendedName>
</protein>
<keyword evidence="5" id="KW-1185">Reference proteome</keyword>
<dbReference type="PANTHER" id="PTHR19303:SF73">
    <property type="entry name" value="PROTEIN PDC2"/>
    <property type="match status" value="1"/>
</dbReference>
<evidence type="ECO:0000259" key="3">
    <source>
        <dbReference type="PROSITE" id="PS51253"/>
    </source>
</evidence>
<evidence type="ECO:0000313" key="4">
    <source>
        <dbReference type="EMBL" id="EDO18683.1"/>
    </source>
</evidence>
<accession>A7TGB3</accession>
<dbReference type="PhylomeDB" id="A7TGB3"/>
<dbReference type="KEGG" id="vpo:Kpol_1055p38"/>